<dbReference type="AlphaFoldDB" id="A0A6G1IRE0"/>
<dbReference type="PANTHER" id="PTHR32332:SF34">
    <property type="entry name" value="2-NITROPROPANE DIOXYGENASE FAMILY, PUTATIVE-RELATED"/>
    <property type="match status" value="1"/>
</dbReference>
<keyword evidence="2" id="KW-0288">FMN</keyword>
<evidence type="ECO:0000313" key="4">
    <source>
        <dbReference type="EMBL" id="KAF2680533.1"/>
    </source>
</evidence>
<dbReference type="Gene3D" id="3.20.20.70">
    <property type="entry name" value="Aldolase class I"/>
    <property type="match status" value="1"/>
</dbReference>
<gene>
    <name evidence="4" type="ORF">K458DRAFT_421467</name>
</gene>
<dbReference type="CDD" id="cd04730">
    <property type="entry name" value="NPD_like"/>
    <property type="match status" value="1"/>
</dbReference>
<accession>A0A6G1IRE0</accession>
<protein>
    <submittedName>
        <fullName evidence="4">Inosine monophosphate dehydrogenase</fullName>
    </submittedName>
</protein>
<evidence type="ECO:0000256" key="3">
    <source>
        <dbReference type="ARBA" id="ARBA00023002"/>
    </source>
</evidence>
<evidence type="ECO:0000256" key="2">
    <source>
        <dbReference type="ARBA" id="ARBA00022643"/>
    </source>
</evidence>
<dbReference type="Pfam" id="PF03060">
    <property type="entry name" value="NMO"/>
    <property type="match status" value="1"/>
</dbReference>
<dbReference type="OrthoDB" id="2349068at2759"/>
<name>A0A6G1IRE0_9PLEO</name>
<dbReference type="InterPro" id="IPR013785">
    <property type="entry name" value="Aldolase_TIM"/>
</dbReference>
<keyword evidence="3" id="KW-0560">Oxidoreductase</keyword>
<proteinExistence type="predicted"/>
<reference evidence="4" key="1">
    <citation type="journal article" date="2020" name="Stud. Mycol.">
        <title>101 Dothideomycetes genomes: a test case for predicting lifestyles and emergence of pathogens.</title>
        <authorList>
            <person name="Haridas S."/>
            <person name="Albert R."/>
            <person name="Binder M."/>
            <person name="Bloem J."/>
            <person name="Labutti K."/>
            <person name="Salamov A."/>
            <person name="Andreopoulos B."/>
            <person name="Baker S."/>
            <person name="Barry K."/>
            <person name="Bills G."/>
            <person name="Bluhm B."/>
            <person name="Cannon C."/>
            <person name="Castanera R."/>
            <person name="Culley D."/>
            <person name="Daum C."/>
            <person name="Ezra D."/>
            <person name="Gonzalez J."/>
            <person name="Henrissat B."/>
            <person name="Kuo A."/>
            <person name="Liang C."/>
            <person name="Lipzen A."/>
            <person name="Lutzoni F."/>
            <person name="Magnuson J."/>
            <person name="Mondo S."/>
            <person name="Nolan M."/>
            <person name="Ohm R."/>
            <person name="Pangilinan J."/>
            <person name="Park H.-J."/>
            <person name="Ramirez L."/>
            <person name="Alfaro M."/>
            <person name="Sun H."/>
            <person name="Tritt A."/>
            <person name="Yoshinaga Y."/>
            <person name="Zwiers L.-H."/>
            <person name="Turgeon B."/>
            <person name="Goodwin S."/>
            <person name="Spatafora J."/>
            <person name="Crous P."/>
            <person name="Grigoriev I."/>
        </authorList>
    </citation>
    <scope>NUCLEOTIDE SEQUENCE</scope>
    <source>
        <strain evidence="4">CBS 122367</strain>
    </source>
</reference>
<dbReference type="PANTHER" id="PTHR32332">
    <property type="entry name" value="2-NITROPROPANE DIOXYGENASE"/>
    <property type="match status" value="1"/>
</dbReference>
<organism evidence="4 5">
    <name type="scientific">Lentithecium fluviatile CBS 122367</name>
    <dbReference type="NCBI Taxonomy" id="1168545"/>
    <lineage>
        <taxon>Eukaryota</taxon>
        <taxon>Fungi</taxon>
        <taxon>Dikarya</taxon>
        <taxon>Ascomycota</taxon>
        <taxon>Pezizomycotina</taxon>
        <taxon>Dothideomycetes</taxon>
        <taxon>Pleosporomycetidae</taxon>
        <taxon>Pleosporales</taxon>
        <taxon>Massarineae</taxon>
        <taxon>Lentitheciaceae</taxon>
        <taxon>Lentithecium</taxon>
    </lineage>
</organism>
<dbReference type="InterPro" id="IPR004136">
    <property type="entry name" value="NMO"/>
</dbReference>
<dbReference type="GO" id="GO:0018580">
    <property type="term" value="F:nitronate monooxygenase activity"/>
    <property type="evidence" value="ECO:0007669"/>
    <property type="project" value="InterPro"/>
</dbReference>
<keyword evidence="1" id="KW-0285">Flavoprotein</keyword>
<evidence type="ECO:0000256" key="1">
    <source>
        <dbReference type="ARBA" id="ARBA00022630"/>
    </source>
</evidence>
<dbReference type="Proteomes" id="UP000799291">
    <property type="component" value="Unassembled WGS sequence"/>
</dbReference>
<dbReference type="EMBL" id="MU005596">
    <property type="protein sequence ID" value="KAF2680533.1"/>
    <property type="molecule type" value="Genomic_DNA"/>
</dbReference>
<sequence>MAAPPASAGPALAIAVTEAGGLGLIGGRFSVDILRTQLQEASQTLKSSTNSLVADAALLPIGVGFLTFVLKLDDVLPLIEEFRPCVVWLFVARTLEGYVEWAEGVRRVSPGTKVWVQTGSVSAALHIAKTAKPDALCIQGADAGGHGFEKGAGIISLLPETADAFRNEGLSHIPLLAAGGIMDGRGVAAALALGAEGVVMGTRFLGSREVEIHPAYQAAVLEAQDGGQVTVRSHLFDELSGPNMWPEMYDGRSLAIQSHKDRVDGMELEEIQRLHNEAVKERDEGFKTGLHGRAAIWAGTGVGLVSGVEGAREIVERVRGESREALGRVAGL</sequence>
<dbReference type="SUPFAM" id="SSF51412">
    <property type="entry name" value="Inosine monophosphate dehydrogenase (IMPDH)"/>
    <property type="match status" value="1"/>
</dbReference>
<keyword evidence="5" id="KW-1185">Reference proteome</keyword>
<evidence type="ECO:0000313" key="5">
    <source>
        <dbReference type="Proteomes" id="UP000799291"/>
    </source>
</evidence>